<sequence length="639" mass="69888">MAAICGETDEDEVESGEERIFQERDTVEVVQTLKEAEMCDTTVKLSRGGKPPNEQLQQANGGVAMSTRSEGAGQRLTSSATAVHNGSTITEPPKRGRGRPRKQPQIPTGEPSKRPRGRPKGTKNKSPTNSAQKVPYSQRRSKQVSGWQGSKRGRKAVSGQVSWQPWRENGFTMSTRSEGASQLSTFCMAAAQDQPASTEPLKKGRGRPRKQPQDGGKISRFADDPHSSPDLPPFTVEAQVSSANSFIAAWELQEQMVAEMRDTTVKLSRGGKPPNEQLQQANGGVAVSTRSEGAGQRFTSSATAAHNVSTITEPPKRGRGRPRKQPQIPTGEPSKRPRGRPKGTKNKNTPNSAQKVLYSQRRSKPVSGWQGSKRGEKAVSGQVRWQPWRENGVTMSTRGEGTGQPSTFCMAVAQEQPASTEPLKKGRGRPRKQPQEPTGEPFPKRPRGRPKGRGNKSPSKAAQKVPYSKRWRERKQLWQGNGAPMSIEGEGASQPLTSSVAAAQDEPANIVPPKKGQGRPRKQPQVSNQKEENFDEPSMVSQEVTNIVGKDEFVNQGRLKTSLVSMYQGRVVVSVAQFLNFACTLIIKLKQIVASMVRLYGSCPPNLCPLSSRQQPHSTVQQSRVRSLGDHSNLETNRL</sequence>
<comment type="subcellular location">
    <subcellularLocation>
        <location evidence="1">Nucleus</location>
    </subcellularLocation>
</comment>
<evidence type="ECO:0000256" key="9">
    <source>
        <dbReference type="ARBA" id="ARBA00023242"/>
    </source>
</evidence>
<dbReference type="InterPro" id="IPR017956">
    <property type="entry name" value="AT_hook_DNA-bd_motif"/>
</dbReference>
<feature type="region of interest" description="Disordered" evidence="10">
    <location>
        <begin position="612"/>
        <end position="639"/>
    </location>
</feature>
<accession>A0ABQ7TLW3</accession>
<evidence type="ECO:0000256" key="4">
    <source>
        <dbReference type="ARBA" id="ARBA00022737"/>
    </source>
</evidence>
<evidence type="ECO:0000313" key="12">
    <source>
        <dbReference type="Proteomes" id="UP000826234"/>
    </source>
</evidence>
<evidence type="ECO:0000256" key="10">
    <source>
        <dbReference type="SAM" id="MobiDB-lite"/>
    </source>
</evidence>
<dbReference type="InterPro" id="IPR000116">
    <property type="entry name" value="HMGA"/>
</dbReference>
<evidence type="ECO:0000256" key="7">
    <source>
        <dbReference type="ARBA" id="ARBA00023125"/>
    </source>
</evidence>
<keyword evidence="6" id="KW-0805">Transcription regulation</keyword>
<feature type="region of interest" description="Disordered" evidence="10">
    <location>
        <begin position="508"/>
        <end position="540"/>
    </location>
</feature>
<evidence type="ECO:0000256" key="3">
    <source>
        <dbReference type="ARBA" id="ARBA00022553"/>
    </source>
</evidence>
<feature type="compositionally biased region" description="Basic and acidic residues" evidence="10">
    <location>
        <begin position="627"/>
        <end position="639"/>
    </location>
</feature>
<keyword evidence="7" id="KW-0238">DNA-binding</keyword>
<feature type="region of interest" description="Disordered" evidence="10">
    <location>
        <begin position="1"/>
        <end position="23"/>
    </location>
</feature>
<dbReference type="SMART" id="SM00384">
    <property type="entry name" value="AT_hook"/>
    <property type="match status" value="8"/>
</dbReference>
<feature type="compositionally biased region" description="Polar residues" evidence="10">
    <location>
        <begin position="297"/>
        <end position="312"/>
    </location>
</feature>
<feature type="compositionally biased region" description="Polar residues" evidence="10">
    <location>
        <begin position="75"/>
        <end position="90"/>
    </location>
</feature>
<keyword evidence="9" id="KW-0539">Nucleus</keyword>
<keyword evidence="12" id="KW-1185">Reference proteome</keyword>
<feature type="compositionally biased region" description="Basic residues" evidence="10">
    <location>
        <begin position="444"/>
        <end position="454"/>
    </location>
</feature>
<name>A0ABQ7TLW3_PHRPL</name>
<protein>
    <submittedName>
        <fullName evidence="11">Uncharacterized protein</fullName>
    </submittedName>
</protein>
<dbReference type="EMBL" id="JAIPUX010000439">
    <property type="protein sequence ID" value="KAH0630663.1"/>
    <property type="molecule type" value="Genomic_DNA"/>
</dbReference>
<dbReference type="PANTHER" id="PTHR23341:SF4">
    <property type="entry name" value="HIGH MOBILITY GROUP PROTEIN HMGI-C"/>
    <property type="match status" value="1"/>
</dbReference>
<feature type="region of interest" description="Disordered" evidence="10">
    <location>
        <begin position="42"/>
        <end position="235"/>
    </location>
</feature>
<proteinExistence type="inferred from homology"/>
<evidence type="ECO:0000256" key="1">
    <source>
        <dbReference type="ARBA" id="ARBA00004123"/>
    </source>
</evidence>
<comment type="caution">
    <text evidence="11">The sequence shown here is derived from an EMBL/GenBank/DDBJ whole genome shotgun (WGS) entry which is preliminary data.</text>
</comment>
<evidence type="ECO:0000313" key="11">
    <source>
        <dbReference type="EMBL" id="KAH0630663.1"/>
    </source>
</evidence>
<gene>
    <name evidence="11" type="ORF">JD844_013930</name>
</gene>
<reference evidence="11 12" key="1">
    <citation type="journal article" date="2022" name="Gigascience">
        <title>A chromosome-level genome assembly and annotation of the desert horned lizard, Phrynosoma platyrhinos, provides insight into chromosomal rearrangements among reptiles.</title>
        <authorList>
            <person name="Koochekian N."/>
            <person name="Ascanio A."/>
            <person name="Farleigh K."/>
            <person name="Card D.C."/>
            <person name="Schield D.R."/>
            <person name="Castoe T.A."/>
            <person name="Jezkova T."/>
        </authorList>
    </citation>
    <scope>NUCLEOTIDE SEQUENCE [LARGE SCALE GENOMIC DNA]</scope>
    <source>
        <strain evidence="11">NK-2021</strain>
    </source>
</reference>
<dbReference type="PRINTS" id="PR00930">
    <property type="entry name" value="HIGHMOBLTYIY"/>
</dbReference>
<feature type="compositionally biased region" description="Basic residues" evidence="10">
    <location>
        <begin position="336"/>
        <end position="345"/>
    </location>
</feature>
<evidence type="ECO:0000256" key="5">
    <source>
        <dbReference type="ARBA" id="ARBA00022990"/>
    </source>
</evidence>
<keyword evidence="8" id="KW-0804">Transcription</keyword>
<dbReference type="PRINTS" id="PR00929">
    <property type="entry name" value="ATHOOK"/>
</dbReference>
<feature type="compositionally biased region" description="Polar residues" evidence="10">
    <location>
        <begin position="612"/>
        <end position="625"/>
    </location>
</feature>
<keyword evidence="5" id="KW-0007">Acetylation</keyword>
<dbReference type="Proteomes" id="UP000826234">
    <property type="component" value="Unassembled WGS sequence"/>
</dbReference>
<feature type="compositionally biased region" description="Polar residues" evidence="10">
    <location>
        <begin position="393"/>
        <end position="407"/>
    </location>
</feature>
<feature type="region of interest" description="Disordered" evidence="10">
    <location>
        <begin position="263"/>
        <end position="472"/>
    </location>
</feature>
<feature type="compositionally biased region" description="Basic residues" evidence="10">
    <location>
        <begin position="114"/>
        <end position="123"/>
    </location>
</feature>
<evidence type="ECO:0000256" key="8">
    <source>
        <dbReference type="ARBA" id="ARBA00023163"/>
    </source>
</evidence>
<organism evidence="11 12">
    <name type="scientific">Phrynosoma platyrhinos</name>
    <name type="common">Desert horned lizard</name>
    <dbReference type="NCBI Taxonomy" id="52577"/>
    <lineage>
        <taxon>Eukaryota</taxon>
        <taxon>Metazoa</taxon>
        <taxon>Chordata</taxon>
        <taxon>Craniata</taxon>
        <taxon>Vertebrata</taxon>
        <taxon>Euteleostomi</taxon>
        <taxon>Lepidosauria</taxon>
        <taxon>Squamata</taxon>
        <taxon>Bifurcata</taxon>
        <taxon>Unidentata</taxon>
        <taxon>Episquamata</taxon>
        <taxon>Toxicofera</taxon>
        <taxon>Iguania</taxon>
        <taxon>Phrynosomatidae</taxon>
        <taxon>Phrynosomatinae</taxon>
        <taxon>Phrynosoma</taxon>
    </lineage>
</organism>
<comment type="similarity">
    <text evidence="2">Belongs to the HMGA family.</text>
</comment>
<keyword evidence="4" id="KW-0677">Repeat</keyword>
<evidence type="ECO:0000256" key="6">
    <source>
        <dbReference type="ARBA" id="ARBA00023015"/>
    </source>
</evidence>
<keyword evidence="3" id="KW-0597">Phosphoprotein</keyword>
<evidence type="ECO:0000256" key="2">
    <source>
        <dbReference type="ARBA" id="ARBA00010812"/>
    </source>
</evidence>
<dbReference type="PANTHER" id="PTHR23341">
    <property type="entry name" value="HIGH MOBILITY GROUP PROTEINS HMG-A AND C"/>
    <property type="match status" value="1"/>
</dbReference>
<feature type="compositionally biased region" description="Polar residues" evidence="10">
    <location>
        <begin position="171"/>
        <end position="185"/>
    </location>
</feature>